<evidence type="ECO:0000313" key="2">
    <source>
        <dbReference type="Proteomes" id="UP000326944"/>
    </source>
</evidence>
<evidence type="ECO:0000313" key="1">
    <source>
        <dbReference type="EMBL" id="QFR48725.1"/>
    </source>
</evidence>
<keyword evidence="2" id="KW-1185">Reference proteome</keyword>
<dbReference type="RefSeq" id="WP_152306668.1">
    <property type="nucleotide sequence ID" value="NZ_CP043617.1"/>
</dbReference>
<accession>A0A5P8NZ51</accession>
<reference evidence="1 2" key="1">
    <citation type="submission" date="2019-09" db="EMBL/GenBank/DDBJ databases">
        <title>Sulfurimonas gotlandica sp. nov., a chemoautotrophic and psychrotolerant epsilonproteobacterium isolated from a pelagic redoxcline, and an emended description of the genus Sulfurimonas.</title>
        <authorList>
            <person name="Wang S."/>
            <person name="Jiang L."/>
            <person name="Shao S."/>
        </authorList>
    </citation>
    <scope>NUCLEOTIDE SEQUENCE [LARGE SCALE GENOMIC DNA]</scope>
    <source>
        <strain evidence="1 2">GYSZ_1</strain>
    </source>
</reference>
<sequence length="145" mass="16325">MKNLFLILSILVSITIAEETPTRTGEFPKEQMKIQAKEIAQRAAYSMNEGLPQTIDKYTELISVKAENTTMVFTFEINTGAKSDEAVRKEDHSRMQKAVTVGVCQQSQKFLESGINTSYVYTSAKTKKLLFKFDISQDKCKGLVN</sequence>
<dbReference type="AlphaFoldDB" id="A0A5P8NZ51"/>
<proteinExistence type="predicted"/>
<protein>
    <submittedName>
        <fullName evidence="1">Uncharacterized protein</fullName>
    </submittedName>
</protein>
<dbReference type="OrthoDB" id="5334710at2"/>
<gene>
    <name evidence="1" type="ORF">FJR48_02915</name>
</gene>
<dbReference type="EMBL" id="CP043617">
    <property type="protein sequence ID" value="QFR48725.1"/>
    <property type="molecule type" value="Genomic_DNA"/>
</dbReference>
<dbReference type="KEGG" id="sulg:FJR48_02915"/>
<name>A0A5P8NZ51_9BACT</name>
<organism evidence="1 2">
    <name type="scientific">Sulfurimonas lithotrophica</name>
    <dbReference type="NCBI Taxonomy" id="2590022"/>
    <lineage>
        <taxon>Bacteria</taxon>
        <taxon>Pseudomonadati</taxon>
        <taxon>Campylobacterota</taxon>
        <taxon>Epsilonproteobacteria</taxon>
        <taxon>Campylobacterales</taxon>
        <taxon>Sulfurimonadaceae</taxon>
        <taxon>Sulfurimonas</taxon>
    </lineage>
</organism>
<dbReference type="Proteomes" id="UP000326944">
    <property type="component" value="Chromosome"/>
</dbReference>
<dbReference type="Gene3D" id="3.30.300.250">
    <property type="match status" value="1"/>
</dbReference>